<dbReference type="InterPro" id="IPR052514">
    <property type="entry name" value="SAM-dependent_MTase"/>
</dbReference>
<proteinExistence type="predicted"/>
<dbReference type="Pfam" id="PF05050">
    <property type="entry name" value="Methyltransf_21"/>
    <property type="match status" value="1"/>
</dbReference>
<evidence type="ECO:0000259" key="1">
    <source>
        <dbReference type="Pfam" id="PF05050"/>
    </source>
</evidence>
<dbReference type="PANTHER" id="PTHR34203">
    <property type="entry name" value="METHYLTRANSFERASE, FKBM FAMILY PROTEIN"/>
    <property type="match status" value="1"/>
</dbReference>
<feature type="domain" description="Methyltransferase FkbM" evidence="1">
    <location>
        <begin position="57"/>
        <end position="217"/>
    </location>
</feature>
<sequence>MSWLKGILIQVLGERRYLQTLCSSFQRFLRLGWLNKSFYRDVYFLKEYIRPGDTCIDIGAHLGYYSFELCRLSGETGAVYAVEPISKFNSVIERYMRRHAYPTLRLFKVALGGDGGTVAMGIPQVGARKRFAYAKIIEKSDAFDFVETEQVRNEDPNELFGHLPKIDFIKCDVEGFEVRLFAKMQPTVARYRPMIVCELNAVTDRADMARMLEPLGYACYFLEGWKWRKIDAYGPTTYFPHNYYYLTAEHIKAHKELVGTPLN</sequence>
<dbReference type="EMBL" id="SODV01000001">
    <property type="protein sequence ID" value="TDX00255.1"/>
    <property type="molecule type" value="Genomic_DNA"/>
</dbReference>
<dbReference type="Gene3D" id="3.40.50.150">
    <property type="entry name" value="Vaccinia Virus protein VP39"/>
    <property type="match status" value="1"/>
</dbReference>
<evidence type="ECO:0000313" key="2">
    <source>
        <dbReference type="EMBL" id="TDX00255.1"/>
    </source>
</evidence>
<dbReference type="GO" id="GO:0008168">
    <property type="term" value="F:methyltransferase activity"/>
    <property type="evidence" value="ECO:0007669"/>
    <property type="project" value="UniProtKB-KW"/>
</dbReference>
<dbReference type="InterPro" id="IPR029063">
    <property type="entry name" value="SAM-dependent_MTases_sf"/>
</dbReference>
<dbReference type="Proteomes" id="UP000294498">
    <property type="component" value="Unassembled WGS sequence"/>
</dbReference>
<keyword evidence="2" id="KW-0489">Methyltransferase</keyword>
<name>A0A4R8DS58_9BACT</name>
<protein>
    <submittedName>
        <fullName evidence="2">FkbM family methyltransferase</fullName>
    </submittedName>
</protein>
<organism evidence="2 3">
    <name type="scientific">Dinghuibacter silviterrae</name>
    <dbReference type="NCBI Taxonomy" id="1539049"/>
    <lineage>
        <taxon>Bacteria</taxon>
        <taxon>Pseudomonadati</taxon>
        <taxon>Bacteroidota</taxon>
        <taxon>Chitinophagia</taxon>
        <taxon>Chitinophagales</taxon>
        <taxon>Chitinophagaceae</taxon>
        <taxon>Dinghuibacter</taxon>
    </lineage>
</organism>
<accession>A0A4R8DS58</accession>
<dbReference type="RefSeq" id="WP_133991654.1">
    <property type="nucleotide sequence ID" value="NZ_SODV01000001.1"/>
</dbReference>
<dbReference type="AlphaFoldDB" id="A0A4R8DS58"/>
<dbReference type="SUPFAM" id="SSF53335">
    <property type="entry name" value="S-adenosyl-L-methionine-dependent methyltransferases"/>
    <property type="match status" value="1"/>
</dbReference>
<keyword evidence="2" id="KW-0808">Transferase</keyword>
<evidence type="ECO:0000313" key="3">
    <source>
        <dbReference type="Proteomes" id="UP000294498"/>
    </source>
</evidence>
<gene>
    <name evidence="2" type="ORF">EDB95_1274</name>
</gene>
<dbReference type="NCBIfam" id="TIGR01444">
    <property type="entry name" value="fkbM_fam"/>
    <property type="match status" value="1"/>
</dbReference>
<dbReference type="OrthoDB" id="9812600at2"/>
<keyword evidence="3" id="KW-1185">Reference proteome</keyword>
<reference evidence="2 3" key="1">
    <citation type="submission" date="2019-03" db="EMBL/GenBank/DDBJ databases">
        <title>Genomic Encyclopedia of Type Strains, Phase IV (KMG-IV): sequencing the most valuable type-strain genomes for metagenomic binning, comparative biology and taxonomic classification.</title>
        <authorList>
            <person name="Goeker M."/>
        </authorList>
    </citation>
    <scope>NUCLEOTIDE SEQUENCE [LARGE SCALE GENOMIC DNA]</scope>
    <source>
        <strain evidence="2 3">DSM 100059</strain>
    </source>
</reference>
<dbReference type="GO" id="GO:0032259">
    <property type="term" value="P:methylation"/>
    <property type="evidence" value="ECO:0007669"/>
    <property type="project" value="UniProtKB-KW"/>
</dbReference>
<comment type="caution">
    <text evidence="2">The sequence shown here is derived from an EMBL/GenBank/DDBJ whole genome shotgun (WGS) entry which is preliminary data.</text>
</comment>
<dbReference type="PANTHER" id="PTHR34203:SF15">
    <property type="entry name" value="SLL1173 PROTEIN"/>
    <property type="match status" value="1"/>
</dbReference>
<dbReference type="InterPro" id="IPR006342">
    <property type="entry name" value="FkbM_mtfrase"/>
</dbReference>